<gene>
    <name evidence="12" type="ORF">MNBD_NITROSPINAE02-476</name>
</gene>
<dbReference type="Gene3D" id="3.40.50.2300">
    <property type="match status" value="1"/>
</dbReference>
<dbReference type="InterPro" id="IPR000014">
    <property type="entry name" value="PAS"/>
</dbReference>
<dbReference type="SMART" id="SM00387">
    <property type="entry name" value="HATPase_c"/>
    <property type="match status" value="1"/>
</dbReference>
<dbReference type="InterPro" id="IPR001789">
    <property type="entry name" value="Sig_transdc_resp-reg_receiver"/>
</dbReference>
<dbReference type="PANTHER" id="PTHR43547:SF2">
    <property type="entry name" value="HYBRID SIGNAL TRANSDUCTION HISTIDINE KINASE C"/>
    <property type="match status" value="1"/>
</dbReference>
<dbReference type="PROSITE" id="PS50885">
    <property type="entry name" value="HAMP"/>
    <property type="match status" value="1"/>
</dbReference>
<dbReference type="Pfam" id="PF00072">
    <property type="entry name" value="Response_reg"/>
    <property type="match status" value="1"/>
</dbReference>
<dbReference type="InterPro" id="IPR013655">
    <property type="entry name" value="PAS_fold_3"/>
</dbReference>
<evidence type="ECO:0000259" key="11">
    <source>
        <dbReference type="PROSITE" id="PS50885"/>
    </source>
</evidence>
<comment type="catalytic activity">
    <reaction evidence="1">
        <text>ATP + protein L-histidine = ADP + protein N-phospho-L-histidine.</text>
        <dbReference type="EC" id="2.7.13.3"/>
    </reaction>
</comment>
<dbReference type="Pfam" id="PF00512">
    <property type="entry name" value="HisKA"/>
    <property type="match status" value="1"/>
</dbReference>
<dbReference type="InterPro" id="IPR036097">
    <property type="entry name" value="HisK_dim/P_sf"/>
</dbReference>
<proteinExistence type="predicted"/>
<dbReference type="Gene3D" id="1.10.287.130">
    <property type="match status" value="1"/>
</dbReference>
<dbReference type="Pfam" id="PF02518">
    <property type="entry name" value="HATPase_c"/>
    <property type="match status" value="1"/>
</dbReference>
<dbReference type="SMART" id="SM00388">
    <property type="entry name" value="HisKA"/>
    <property type="match status" value="1"/>
</dbReference>
<feature type="domain" description="Histidine kinase" evidence="7">
    <location>
        <begin position="560"/>
        <end position="777"/>
    </location>
</feature>
<dbReference type="InterPro" id="IPR011006">
    <property type="entry name" value="CheY-like_superfamily"/>
</dbReference>
<dbReference type="Pfam" id="PF13426">
    <property type="entry name" value="PAS_9"/>
    <property type="match status" value="1"/>
</dbReference>
<dbReference type="InterPro" id="IPR024478">
    <property type="entry name" value="HlyB_4HB_MCP"/>
</dbReference>
<dbReference type="SUPFAM" id="SSF55874">
    <property type="entry name" value="ATPase domain of HSP90 chaperone/DNA topoisomerase II/histidine kinase"/>
    <property type="match status" value="1"/>
</dbReference>
<dbReference type="Pfam" id="PF00672">
    <property type="entry name" value="HAMP"/>
    <property type="match status" value="1"/>
</dbReference>
<dbReference type="Gene3D" id="3.30.450.20">
    <property type="entry name" value="PAS domain"/>
    <property type="match status" value="2"/>
</dbReference>
<keyword evidence="3" id="KW-0597">Phosphoprotein</keyword>
<feature type="domain" description="PAC" evidence="10">
    <location>
        <begin position="355"/>
        <end position="406"/>
    </location>
</feature>
<dbReference type="Pfam" id="PF08447">
    <property type="entry name" value="PAS_3"/>
    <property type="match status" value="1"/>
</dbReference>
<evidence type="ECO:0000256" key="4">
    <source>
        <dbReference type="ARBA" id="ARBA00022679"/>
    </source>
</evidence>
<keyword evidence="4" id="KW-0808">Transferase</keyword>
<name>A0A3B1BYZ0_9ZZZZ</name>
<dbReference type="CDD" id="cd00130">
    <property type="entry name" value="PAS"/>
    <property type="match status" value="1"/>
</dbReference>
<dbReference type="CDD" id="cd06225">
    <property type="entry name" value="HAMP"/>
    <property type="match status" value="1"/>
</dbReference>
<protein>
    <recommendedName>
        <fullName evidence="2">histidine kinase</fullName>
        <ecNumber evidence="2">2.7.13.3</ecNumber>
    </recommendedName>
</protein>
<dbReference type="CDD" id="cd00075">
    <property type="entry name" value="HATPase"/>
    <property type="match status" value="1"/>
</dbReference>
<feature type="domain" description="HAMP" evidence="11">
    <location>
        <begin position="209"/>
        <end position="261"/>
    </location>
</feature>
<dbReference type="SMART" id="SM00304">
    <property type="entry name" value="HAMP"/>
    <property type="match status" value="1"/>
</dbReference>
<dbReference type="InterPro" id="IPR035965">
    <property type="entry name" value="PAS-like_dom_sf"/>
</dbReference>
<evidence type="ECO:0000259" key="7">
    <source>
        <dbReference type="PROSITE" id="PS50109"/>
    </source>
</evidence>
<evidence type="ECO:0000259" key="9">
    <source>
        <dbReference type="PROSITE" id="PS50112"/>
    </source>
</evidence>
<dbReference type="AlphaFoldDB" id="A0A3B1BYZ0"/>
<dbReference type="PROSITE" id="PS50109">
    <property type="entry name" value="HIS_KIN"/>
    <property type="match status" value="1"/>
</dbReference>
<dbReference type="SMART" id="SM00091">
    <property type="entry name" value="PAS"/>
    <property type="match status" value="2"/>
</dbReference>
<dbReference type="CDD" id="cd00082">
    <property type="entry name" value="HisKA"/>
    <property type="match status" value="1"/>
</dbReference>
<reference evidence="12" key="1">
    <citation type="submission" date="2018-06" db="EMBL/GenBank/DDBJ databases">
        <authorList>
            <person name="Zhirakovskaya E."/>
        </authorList>
    </citation>
    <scope>NUCLEOTIDE SEQUENCE</scope>
</reference>
<keyword evidence="6" id="KW-0812">Transmembrane</keyword>
<evidence type="ECO:0000259" key="8">
    <source>
        <dbReference type="PROSITE" id="PS50110"/>
    </source>
</evidence>
<dbReference type="SUPFAM" id="SSF52172">
    <property type="entry name" value="CheY-like"/>
    <property type="match status" value="1"/>
</dbReference>
<feature type="transmembrane region" description="Helical" evidence="6">
    <location>
        <begin position="9"/>
        <end position="26"/>
    </location>
</feature>
<keyword evidence="6" id="KW-1133">Transmembrane helix</keyword>
<dbReference type="Gene3D" id="6.10.340.10">
    <property type="match status" value="1"/>
</dbReference>
<dbReference type="PROSITE" id="PS50110">
    <property type="entry name" value="RESPONSE_REGULATORY"/>
    <property type="match status" value="1"/>
</dbReference>
<evidence type="ECO:0000256" key="2">
    <source>
        <dbReference type="ARBA" id="ARBA00012438"/>
    </source>
</evidence>
<feature type="domain" description="PAS" evidence="9">
    <location>
        <begin position="280"/>
        <end position="352"/>
    </location>
</feature>
<dbReference type="InterPro" id="IPR003594">
    <property type="entry name" value="HATPase_dom"/>
</dbReference>
<evidence type="ECO:0000256" key="5">
    <source>
        <dbReference type="ARBA" id="ARBA00022777"/>
    </source>
</evidence>
<evidence type="ECO:0000256" key="1">
    <source>
        <dbReference type="ARBA" id="ARBA00000085"/>
    </source>
</evidence>
<evidence type="ECO:0000313" key="12">
    <source>
        <dbReference type="EMBL" id="VAX21012.1"/>
    </source>
</evidence>
<dbReference type="SMART" id="SM00086">
    <property type="entry name" value="PAC"/>
    <property type="match status" value="2"/>
</dbReference>
<keyword evidence="5" id="KW-0418">Kinase</keyword>
<dbReference type="PRINTS" id="PR00344">
    <property type="entry name" value="BCTRLSENSOR"/>
</dbReference>
<dbReference type="SMART" id="SM00448">
    <property type="entry name" value="REC"/>
    <property type="match status" value="1"/>
</dbReference>
<dbReference type="InterPro" id="IPR003660">
    <property type="entry name" value="HAMP_dom"/>
</dbReference>
<evidence type="ECO:0000256" key="6">
    <source>
        <dbReference type="SAM" id="Phobius"/>
    </source>
</evidence>
<feature type="domain" description="Response regulatory" evidence="8">
    <location>
        <begin position="779"/>
        <end position="895"/>
    </location>
</feature>
<dbReference type="InterPro" id="IPR036890">
    <property type="entry name" value="HATPase_C_sf"/>
</dbReference>
<dbReference type="EC" id="2.7.13.3" evidence="2"/>
<dbReference type="Pfam" id="PF12729">
    <property type="entry name" value="4HB_MCP_1"/>
    <property type="match status" value="1"/>
</dbReference>
<dbReference type="PROSITE" id="PS50113">
    <property type="entry name" value="PAC"/>
    <property type="match status" value="1"/>
</dbReference>
<sequence length="896" mass="100754">MKISIRGKLLLAFTAIILPMSVIWLLDYLNHAHLADAVNRIYTHPLAVTRASLKANSDIMAMHRSMKDVVLSSNKEEMDNAIATVDSLESRVFDELAIVRERILGDEGKKLADDTYQVFKDWRPIRQEVINLVTAGKKEEAIAITKGQGADHVRHLDAKAEELWMYAEKKGSAFKLEARAFVISSAWKDVLAFITVILVSSALALYLSFSISSRLRRLKSAAKKMAVGDLSQSVYIKGGDEIAELGEEFNLMAKQLSESYSFLVREISERKRAEEAIAKSEMKYRTLVESTEVVAWEYDWKDQRFIFITETAISKYGYSKGEWLKKGFWADHIYHEDRERIVNHCLRASEKGLSHDFEYRFVHADGHNVWVRDIVSVEMEGGEPSLLRGFLIDIDERKRMEEGLLEAKEKAEESGKKYRTLFEGTNASVMLLDKTGFIDCNEATWRMFGCENKEEFLCKHPGEWSPPYQPNGRASMEYADEKIAEAFEKGGLLFEWTHIRKNGAPFQAEVLLTSLEIDGAAVLQAIVTDISKQKKNEEALVKAKEEAEEATRLKDKFVSLVSHDLRSPFTSILGTLNLFSNDVNLKLNSDQRKLLDVVLKSGERMVSMIEKILDISRLKTGNVDMKLKFLDGHIIVGAVLSSMSFSAQEKGIRIVNEIPEGMRIFADATLFSEVIANLVSNAIKFCGKGDTVTLFVPKGRATTIAVKDNGPGIDERMIPDLFKSEIKTTTSGSLGEQGTGLGLPYSYDIMKAHGGELTVESEKGKGSVFYAELPHVKPRILIIDDEPEVREMIAYCLDEVKAEIVEAGNGLEALDVIKNNPPHLIISDIRMPVMDGFSFLKALKRHDKMKSIPVIVVTANGQMETSEKVFRLGAEDFISKPIKKDDFIPRVRKHII</sequence>
<dbReference type="PANTHER" id="PTHR43547">
    <property type="entry name" value="TWO-COMPONENT HISTIDINE KINASE"/>
    <property type="match status" value="1"/>
</dbReference>
<dbReference type="GO" id="GO:0000155">
    <property type="term" value="F:phosphorelay sensor kinase activity"/>
    <property type="evidence" value="ECO:0007669"/>
    <property type="project" value="InterPro"/>
</dbReference>
<organism evidence="12">
    <name type="scientific">hydrothermal vent metagenome</name>
    <dbReference type="NCBI Taxonomy" id="652676"/>
    <lineage>
        <taxon>unclassified sequences</taxon>
        <taxon>metagenomes</taxon>
        <taxon>ecological metagenomes</taxon>
    </lineage>
</organism>
<dbReference type="InterPro" id="IPR005467">
    <property type="entry name" value="His_kinase_dom"/>
</dbReference>
<dbReference type="InterPro" id="IPR004358">
    <property type="entry name" value="Sig_transdc_His_kin-like_C"/>
</dbReference>
<accession>A0A3B1BYZ0</accession>
<evidence type="ECO:0000259" key="10">
    <source>
        <dbReference type="PROSITE" id="PS50113"/>
    </source>
</evidence>
<dbReference type="SUPFAM" id="SSF47384">
    <property type="entry name" value="Homodimeric domain of signal transducing histidine kinase"/>
    <property type="match status" value="1"/>
</dbReference>
<dbReference type="EMBL" id="UOGE01000063">
    <property type="protein sequence ID" value="VAX21012.1"/>
    <property type="molecule type" value="Genomic_DNA"/>
</dbReference>
<dbReference type="CDD" id="cd00156">
    <property type="entry name" value="REC"/>
    <property type="match status" value="1"/>
</dbReference>
<dbReference type="GO" id="GO:0016020">
    <property type="term" value="C:membrane"/>
    <property type="evidence" value="ECO:0007669"/>
    <property type="project" value="InterPro"/>
</dbReference>
<dbReference type="NCBIfam" id="TIGR00229">
    <property type="entry name" value="sensory_box"/>
    <property type="match status" value="2"/>
</dbReference>
<dbReference type="Gene3D" id="3.30.565.10">
    <property type="entry name" value="Histidine kinase-like ATPase, C-terminal domain"/>
    <property type="match status" value="1"/>
</dbReference>
<dbReference type="InterPro" id="IPR000700">
    <property type="entry name" value="PAS-assoc_C"/>
</dbReference>
<dbReference type="InterPro" id="IPR003661">
    <property type="entry name" value="HisK_dim/P_dom"/>
</dbReference>
<dbReference type="SUPFAM" id="SSF158472">
    <property type="entry name" value="HAMP domain-like"/>
    <property type="match status" value="1"/>
</dbReference>
<keyword evidence="6" id="KW-0472">Membrane</keyword>
<dbReference type="InterPro" id="IPR001610">
    <property type="entry name" value="PAC"/>
</dbReference>
<feature type="transmembrane region" description="Helical" evidence="6">
    <location>
        <begin position="190"/>
        <end position="209"/>
    </location>
</feature>
<evidence type="ECO:0000256" key="3">
    <source>
        <dbReference type="ARBA" id="ARBA00022553"/>
    </source>
</evidence>
<dbReference type="PROSITE" id="PS50112">
    <property type="entry name" value="PAS"/>
    <property type="match status" value="1"/>
</dbReference>
<dbReference type="SUPFAM" id="SSF55785">
    <property type="entry name" value="PYP-like sensor domain (PAS domain)"/>
    <property type="match status" value="2"/>
</dbReference>